<dbReference type="SUPFAM" id="SSF102114">
    <property type="entry name" value="Radical SAM enzymes"/>
    <property type="match status" value="1"/>
</dbReference>
<dbReference type="PANTHER" id="PTHR43432:SF3">
    <property type="entry name" value="SLR0285 PROTEIN"/>
    <property type="match status" value="1"/>
</dbReference>
<dbReference type="GO" id="GO:0046872">
    <property type="term" value="F:metal ion binding"/>
    <property type="evidence" value="ECO:0007669"/>
    <property type="project" value="UniProtKB-KW"/>
</dbReference>
<name>A0A918SYJ7_9ACTN</name>
<sequence length="381" mass="41466">MRARQPDDTPYAPTVRALFGTDAVTARTLDAPGFHGTTFHEIRARSVLDRVPGASRMPYEWTVNPYRGCAHACVFCFARKSHDRLGLDTGPGFDTQILVKVNAPELLARQLASSRWQGAHIAMGTDVDCYQQAEERYRLMPGILTALRDRANPFSLLTKGTLILRDLELLAQAAEVAEVGVSVSVGFTDEALWRGLEPGTPAPHRRLDAVRALGARGIPCGVLMAPVVPFLGDSPEQLRATVRAIAEAGAVSVTPLVLHLRPGAREWFTAWLGRHHPGLLGRYERLYGSGPYAPHWYQRRITRQVHELAAEFGIGPVHRSAPPAPPAPLPPPGPVHPPGAHQHPAAVPPPGAVPPSDVLRPRVPPQPTRLRPAVPTRRKVT</sequence>
<dbReference type="Gene3D" id="3.80.30.30">
    <property type="match status" value="1"/>
</dbReference>
<feature type="region of interest" description="Disordered" evidence="4">
    <location>
        <begin position="316"/>
        <end position="381"/>
    </location>
</feature>
<evidence type="ECO:0000313" key="6">
    <source>
        <dbReference type="EMBL" id="GHA76383.1"/>
    </source>
</evidence>
<dbReference type="AlphaFoldDB" id="A0A918SYJ7"/>
<keyword evidence="7" id="KW-1185">Reference proteome</keyword>
<reference evidence="6" key="1">
    <citation type="journal article" date="2014" name="Int. J. Syst. Evol. Microbiol.">
        <title>Complete genome sequence of Corynebacterium casei LMG S-19264T (=DSM 44701T), isolated from a smear-ripened cheese.</title>
        <authorList>
            <consortium name="US DOE Joint Genome Institute (JGI-PGF)"/>
            <person name="Walter F."/>
            <person name="Albersmeier A."/>
            <person name="Kalinowski J."/>
            <person name="Ruckert C."/>
        </authorList>
    </citation>
    <scope>NUCLEOTIDE SEQUENCE</scope>
    <source>
        <strain evidence="6">JCM 4518</strain>
    </source>
</reference>
<dbReference type="CDD" id="cd01335">
    <property type="entry name" value="Radical_SAM"/>
    <property type="match status" value="1"/>
</dbReference>
<keyword evidence="1" id="KW-0479">Metal-binding</keyword>
<dbReference type="NCBIfam" id="NF038135">
    <property type="entry name" value="rSAM_Rv2578c"/>
    <property type="match status" value="1"/>
</dbReference>
<evidence type="ECO:0000256" key="2">
    <source>
        <dbReference type="ARBA" id="ARBA00023004"/>
    </source>
</evidence>
<dbReference type="Proteomes" id="UP000644020">
    <property type="component" value="Unassembled WGS sequence"/>
</dbReference>
<dbReference type="EMBL" id="BMUL01000004">
    <property type="protein sequence ID" value="GHA76383.1"/>
    <property type="molecule type" value="Genomic_DNA"/>
</dbReference>
<evidence type="ECO:0000313" key="7">
    <source>
        <dbReference type="Proteomes" id="UP000644020"/>
    </source>
</evidence>
<organism evidence="6 7">
    <name type="scientific">Streptomyces termitum</name>
    <dbReference type="NCBI Taxonomy" id="67368"/>
    <lineage>
        <taxon>Bacteria</taxon>
        <taxon>Bacillati</taxon>
        <taxon>Actinomycetota</taxon>
        <taxon>Actinomycetes</taxon>
        <taxon>Kitasatosporales</taxon>
        <taxon>Streptomycetaceae</taxon>
        <taxon>Streptomyces</taxon>
    </lineage>
</organism>
<dbReference type="RefSeq" id="WP_189976134.1">
    <property type="nucleotide sequence ID" value="NZ_BMUL01000004.1"/>
</dbReference>
<evidence type="ECO:0000256" key="4">
    <source>
        <dbReference type="SAM" id="MobiDB-lite"/>
    </source>
</evidence>
<feature type="domain" description="Radical SAM core" evidence="5">
    <location>
        <begin position="55"/>
        <end position="293"/>
    </location>
</feature>
<dbReference type="InterPro" id="IPR058240">
    <property type="entry name" value="rSAM_sf"/>
</dbReference>
<gene>
    <name evidence="6" type="ORF">GCM10010305_18940</name>
</gene>
<keyword evidence="2" id="KW-0408">Iron</keyword>
<dbReference type="GO" id="GO:0003824">
    <property type="term" value="F:catalytic activity"/>
    <property type="evidence" value="ECO:0007669"/>
    <property type="project" value="InterPro"/>
</dbReference>
<dbReference type="GO" id="GO:0051536">
    <property type="term" value="F:iron-sulfur cluster binding"/>
    <property type="evidence" value="ECO:0007669"/>
    <property type="project" value="UniProtKB-KW"/>
</dbReference>
<evidence type="ECO:0000259" key="5">
    <source>
        <dbReference type="PROSITE" id="PS51918"/>
    </source>
</evidence>
<dbReference type="Pfam" id="PF04055">
    <property type="entry name" value="Radical_SAM"/>
    <property type="match status" value="1"/>
</dbReference>
<comment type="caution">
    <text evidence="6">The sequence shown here is derived from an EMBL/GenBank/DDBJ whole genome shotgun (WGS) entry which is preliminary data.</text>
</comment>
<evidence type="ECO:0000256" key="3">
    <source>
        <dbReference type="ARBA" id="ARBA00023014"/>
    </source>
</evidence>
<evidence type="ECO:0000256" key="1">
    <source>
        <dbReference type="ARBA" id="ARBA00022723"/>
    </source>
</evidence>
<dbReference type="SFLD" id="SFLDS00029">
    <property type="entry name" value="Radical_SAM"/>
    <property type="match status" value="1"/>
</dbReference>
<dbReference type="PROSITE" id="PS51918">
    <property type="entry name" value="RADICAL_SAM"/>
    <property type="match status" value="1"/>
</dbReference>
<reference evidence="6" key="2">
    <citation type="submission" date="2020-09" db="EMBL/GenBank/DDBJ databases">
        <authorList>
            <person name="Sun Q."/>
            <person name="Ohkuma M."/>
        </authorList>
    </citation>
    <scope>NUCLEOTIDE SEQUENCE</scope>
    <source>
        <strain evidence="6">JCM 4518</strain>
    </source>
</reference>
<keyword evidence="3" id="KW-0411">Iron-sulfur</keyword>
<feature type="compositionally biased region" description="Pro residues" evidence="4">
    <location>
        <begin position="322"/>
        <end position="337"/>
    </location>
</feature>
<dbReference type="SFLD" id="SFLDG01084">
    <property type="entry name" value="Uncharacterised_Radical_SAM_Su"/>
    <property type="match status" value="1"/>
</dbReference>
<dbReference type="InterPro" id="IPR007197">
    <property type="entry name" value="rSAM"/>
</dbReference>
<dbReference type="PANTHER" id="PTHR43432">
    <property type="entry name" value="SLR0285 PROTEIN"/>
    <property type="match status" value="1"/>
</dbReference>
<accession>A0A918SYJ7</accession>
<protein>
    <submittedName>
        <fullName evidence="6">Radical SAM protein</fullName>
    </submittedName>
</protein>
<proteinExistence type="predicted"/>
<dbReference type="InterPro" id="IPR040086">
    <property type="entry name" value="MJ0683-like"/>
</dbReference>